<organism evidence="2 3">
    <name type="scientific">Riccia sorocarpa</name>
    <dbReference type="NCBI Taxonomy" id="122646"/>
    <lineage>
        <taxon>Eukaryota</taxon>
        <taxon>Viridiplantae</taxon>
        <taxon>Streptophyta</taxon>
        <taxon>Embryophyta</taxon>
        <taxon>Marchantiophyta</taxon>
        <taxon>Marchantiopsida</taxon>
        <taxon>Marchantiidae</taxon>
        <taxon>Marchantiales</taxon>
        <taxon>Ricciaceae</taxon>
        <taxon>Riccia</taxon>
    </lineage>
</organism>
<evidence type="ECO:0000256" key="1">
    <source>
        <dbReference type="SAM" id="MobiDB-lite"/>
    </source>
</evidence>
<feature type="compositionally biased region" description="Low complexity" evidence="1">
    <location>
        <begin position="1"/>
        <end position="41"/>
    </location>
</feature>
<comment type="caution">
    <text evidence="2">The sequence shown here is derived from an EMBL/GenBank/DDBJ whole genome shotgun (WGS) entry which is preliminary data.</text>
</comment>
<reference evidence="2 3" key="1">
    <citation type="submission" date="2024-09" db="EMBL/GenBank/DDBJ databases">
        <title>Chromosome-scale assembly of Riccia sorocarpa.</title>
        <authorList>
            <person name="Paukszto L."/>
        </authorList>
    </citation>
    <scope>NUCLEOTIDE SEQUENCE [LARGE SCALE GENOMIC DNA]</scope>
    <source>
        <strain evidence="2">LP-2024</strain>
        <tissue evidence="2">Aerial parts of the thallus</tissue>
    </source>
</reference>
<keyword evidence="3" id="KW-1185">Reference proteome</keyword>
<dbReference type="PANTHER" id="PTHR48205:SF1">
    <property type="entry name" value="OS01G0742766 PROTEIN"/>
    <property type="match status" value="1"/>
</dbReference>
<evidence type="ECO:0000313" key="2">
    <source>
        <dbReference type="EMBL" id="KAL3690954.1"/>
    </source>
</evidence>
<feature type="compositionally biased region" description="Basic and acidic residues" evidence="1">
    <location>
        <begin position="58"/>
        <end position="73"/>
    </location>
</feature>
<accession>A0ABD3HL53</accession>
<dbReference type="PANTHER" id="PTHR48205">
    <property type="entry name" value="OS01G0742766 PROTEIN"/>
    <property type="match status" value="1"/>
</dbReference>
<protein>
    <submittedName>
        <fullName evidence="2">Uncharacterized protein</fullName>
    </submittedName>
</protein>
<feature type="compositionally biased region" description="Basic and acidic residues" evidence="1">
    <location>
        <begin position="178"/>
        <end position="200"/>
    </location>
</feature>
<feature type="region of interest" description="Disordered" evidence="1">
    <location>
        <begin position="1"/>
        <end position="200"/>
    </location>
</feature>
<dbReference type="EMBL" id="JBJQOH010000003">
    <property type="protein sequence ID" value="KAL3690954.1"/>
    <property type="molecule type" value="Genomic_DNA"/>
</dbReference>
<feature type="compositionally biased region" description="Basic and acidic residues" evidence="1">
    <location>
        <begin position="121"/>
        <end position="138"/>
    </location>
</feature>
<feature type="compositionally biased region" description="Polar residues" evidence="1">
    <location>
        <begin position="105"/>
        <end position="120"/>
    </location>
</feature>
<gene>
    <name evidence="2" type="ORF">R1sor_004605</name>
</gene>
<feature type="region of interest" description="Disordered" evidence="1">
    <location>
        <begin position="243"/>
        <end position="262"/>
    </location>
</feature>
<dbReference type="AlphaFoldDB" id="A0ABD3HL53"/>
<proteinExistence type="predicted"/>
<feature type="compositionally biased region" description="Basic residues" evidence="1">
    <location>
        <begin position="48"/>
        <end position="57"/>
    </location>
</feature>
<sequence length="262" mass="27168">MDSSISPSSSTTVPSPSSSPAGGTATAGPSSSDSTPAGGAAISELTPPRRRLVKAASRHFDEHQPRVMGKRDSGGVGTGPPGFAFDRSATSPSATSPGVGGGQGNTSLGAPLASSSNSGTFRERERGGMRSSMKRGDLQGDYPLSSPHGHSGGAGPTKMGRTPFSPNQGPVDARPLGRRPEISLRRHEAPNAQKHAEDMRIQQAKRAALLRAQTMGAPGNYKSFDSQFGNYLVPVIPNQYFNKNPLTTPVSPALQPQVSQGR</sequence>
<evidence type="ECO:0000313" key="3">
    <source>
        <dbReference type="Proteomes" id="UP001633002"/>
    </source>
</evidence>
<name>A0ABD3HL53_9MARC</name>
<dbReference type="Proteomes" id="UP001633002">
    <property type="component" value="Unassembled WGS sequence"/>
</dbReference>